<dbReference type="InterPro" id="IPR013785">
    <property type="entry name" value="Aldolase_TIM"/>
</dbReference>
<evidence type="ECO:0000313" key="8">
    <source>
        <dbReference type="EMBL" id="CEH18112.1"/>
    </source>
</evidence>
<dbReference type="Proteomes" id="UP000054845">
    <property type="component" value="Unassembled WGS sequence"/>
</dbReference>
<comment type="similarity">
    <text evidence="2 6">Belongs to the class-II DAHP synthase family.</text>
</comment>
<keyword evidence="5" id="KW-0104">Cadmium</keyword>
<comment type="pathway">
    <text evidence="1 6">Metabolic intermediate biosynthesis; chorismate biosynthesis; chorismate from D-erythrose 4-phosphate and phosphoenolpyruvate: step 1/7.</text>
</comment>
<evidence type="ECO:0000256" key="1">
    <source>
        <dbReference type="ARBA" id="ARBA00004688"/>
    </source>
</evidence>
<keyword evidence="6" id="KW-0057">Aromatic amino acid biosynthesis</keyword>
<evidence type="ECO:0000256" key="5">
    <source>
        <dbReference type="PIRSR" id="PIRSR602480-1"/>
    </source>
</evidence>
<accession>A0A0P1BQ31</accession>
<evidence type="ECO:0000256" key="2">
    <source>
        <dbReference type="ARBA" id="ARBA00008911"/>
    </source>
</evidence>
<feature type="binding site" evidence="5">
    <location>
        <position position="449"/>
    </location>
    <ligand>
        <name>Mn(2+)</name>
        <dbReference type="ChEBI" id="CHEBI:29035"/>
    </ligand>
</feature>
<protein>
    <recommendedName>
        <fullName evidence="6">Phospho-2-dehydro-3-deoxyheptonate aldolase</fullName>
        <ecNumber evidence="6">2.5.1.54</ecNumber>
    </recommendedName>
</protein>
<feature type="binding site" evidence="5">
    <location>
        <position position="109"/>
    </location>
    <ligand>
        <name>Mn(2+)</name>
        <dbReference type="ChEBI" id="CHEBI:29035"/>
    </ligand>
</feature>
<dbReference type="GO" id="GO:0009073">
    <property type="term" value="P:aromatic amino acid family biosynthetic process"/>
    <property type="evidence" value="ECO:0007669"/>
    <property type="project" value="UniProtKB-KW"/>
</dbReference>
<reference evidence="8 9" key="1">
    <citation type="submission" date="2014-09" db="EMBL/GenBank/DDBJ databases">
        <authorList>
            <person name="Magalhaes I.L.F."/>
            <person name="Oliveira U."/>
            <person name="Santos F.R."/>
            <person name="Vidigal T.H.D.A."/>
            <person name="Brescovit A.D."/>
            <person name="Santos A.J."/>
        </authorList>
    </citation>
    <scope>NUCLEOTIDE SEQUENCE [LARGE SCALE GENOMIC DNA]</scope>
</reference>
<feature type="binding site" evidence="5">
    <location>
        <position position="375"/>
    </location>
    <ligand>
        <name>phosphoenolpyruvate</name>
        <dbReference type="ChEBI" id="CHEBI:58702"/>
    </ligand>
</feature>
<dbReference type="SUPFAM" id="SSF51569">
    <property type="entry name" value="Aldolase"/>
    <property type="match status" value="1"/>
</dbReference>
<dbReference type="GO" id="GO:0003849">
    <property type="term" value="F:3-deoxy-7-phosphoheptulonate synthase activity"/>
    <property type="evidence" value="ECO:0007669"/>
    <property type="project" value="UniProtKB-EC"/>
</dbReference>
<feature type="compositionally biased region" description="Polar residues" evidence="7">
    <location>
        <begin position="27"/>
        <end position="41"/>
    </location>
</feature>
<feature type="binding site" evidence="5">
    <location>
        <position position="407"/>
    </location>
    <ligand>
        <name>Mn(2+)</name>
        <dbReference type="ChEBI" id="CHEBI:29035"/>
    </ligand>
</feature>
<feature type="region of interest" description="Disordered" evidence="7">
    <location>
        <begin position="23"/>
        <end position="50"/>
    </location>
</feature>
<dbReference type="PANTHER" id="PTHR21337:SF0">
    <property type="entry name" value="PHOSPHO-2-DEHYDRO-3-DEOXYHEPTONATE ALDOLASE"/>
    <property type="match status" value="1"/>
</dbReference>
<keyword evidence="5" id="KW-0170">Cobalt</keyword>
<evidence type="ECO:0000256" key="3">
    <source>
        <dbReference type="ARBA" id="ARBA00022679"/>
    </source>
</evidence>
<dbReference type="Gene3D" id="3.20.20.70">
    <property type="entry name" value="Aldolase class I"/>
    <property type="match status" value="2"/>
</dbReference>
<evidence type="ECO:0000256" key="4">
    <source>
        <dbReference type="ARBA" id="ARBA00047508"/>
    </source>
</evidence>
<organism evidence="8 9">
    <name type="scientific">Ceraceosorus bombacis</name>
    <dbReference type="NCBI Taxonomy" id="401625"/>
    <lineage>
        <taxon>Eukaryota</taxon>
        <taxon>Fungi</taxon>
        <taxon>Dikarya</taxon>
        <taxon>Basidiomycota</taxon>
        <taxon>Ustilaginomycotina</taxon>
        <taxon>Exobasidiomycetes</taxon>
        <taxon>Ceraceosorales</taxon>
        <taxon>Ceraceosoraceae</taxon>
        <taxon>Ceraceosorus</taxon>
    </lineage>
</organism>
<feature type="binding site" evidence="5">
    <location>
        <position position="148"/>
    </location>
    <ligand>
        <name>phosphoenolpyruvate</name>
        <dbReference type="ChEBI" id="CHEBI:58702"/>
    </ligand>
</feature>
<dbReference type="PANTHER" id="PTHR21337">
    <property type="entry name" value="PHOSPHO-2-DEHYDRO-3-DEOXYHEPTONATE ALDOLASE 1, 2"/>
    <property type="match status" value="1"/>
</dbReference>
<sequence length="524" mass="57269">MPAIHNAPPKLDLGHMAFELSTKKALSGQQHSQKTQTTAPTETDWHPTSWRSKPVTQDIVYPDQGALFKALSKISHLPSLVSAGEIERAREDYARGARGEAFFLHGGDCAEAFNECTEDHISAQLRILLQMSFIIFMGAKTPVVRVGRIAGQYAKPRSKLTEVVDGKEYPSFRGDSVNGMDLTDRQPDPDRLVSAYFHSSTTINYLRSLSSEQQLLDAAIKELDFDADSIDSEILRVKAHQVHSRIEDALLLYASSARNGDKASSRTLDHLSRAMGSEMLWTSHEALNLSLEEASVRSVVDPVTGATHHYDSSAHMIWTGERTRQLEGGHIEFMRGLRNPIGCKIGPTMQPDELVALLNKLDPDYQDGRVTLITRLGVDKVDRFLPPLIDAVQASGHRPLWLCDPCHGNGKTTATGIKTRDFADIFGEIEKSISVHNAMHNPLGGLHLELTGDKVTECTGGCIPLGEDQLGSAYKTLCDPRLSAEQSLHLALLVSRRLEGDNLHAHLSSAPVSAASSAPGSPGK</sequence>
<feature type="binding site" evidence="5">
    <location>
        <position position="344"/>
    </location>
    <ligand>
        <name>phosphoenolpyruvate</name>
        <dbReference type="ChEBI" id="CHEBI:58702"/>
    </ligand>
</feature>
<keyword evidence="9" id="KW-1185">Reference proteome</keyword>
<name>A0A0P1BQ31_9BASI</name>
<dbReference type="EC" id="2.5.1.54" evidence="6"/>
<dbReference type="InterPro" id="IPR002480">
    <property type="entry name" value="DAHP_synth_2"/>
</dbReference>
<feature type="binding site" evidence="5">
    <location>
        <position position="479"/>
    </location>
    <ligand>
        <name>Mn(2+)</name>
        <dbReference type="ChEBI" id="CHEBI:29035"/>
    </ligand>
</feature>
<dbReference type="GO" id="GO:0008652">
    <property type="term" value="P:amino acid biosynthetic process"/>
    <property type="evidence" value="ECO:0007669"/>
    <property type="project" value="UniProtKB-KW"/>
</dbReference>
<dbReference type="GO" id="GO:0009423">
    <property type="term" value="P:chorismate biosynthetic process"/>
    <property type="evidence" value="ECO:0007669"/>
    <property type="project" value="UniProtKB-UniPathway"/>
</dbReference>
<proteinExistence type="inferred from homology"/>
<dbReference type="AlphaFoldDB" id="A0A0P1BQ31"/>
<dbReference type="STRING" id="401625.A0A0P1BQ31"/>
<keyword evidence="5" id="KW-0464">Manganese</keyword>
<keyword evidence="3 6" id="KW-0808">Transferase</keyword>
<dbReference type="OrthoDB" id="2338at2759"/>
<dbReference type="EMBL" id="CCYA01000269">
    <property type="protein sequence ID" value="CEH18112.1"/>
    <property type="molecule type" value="Genomic_DNA"/>
</dbReference>
<comment type="catalytic activity">
    <reaction evidence="4 6">
        <text>D-erythrose 4-phosphate + phosphoenolpyruvate + H2O = 7-phospho-2-dehydro-3-deoxy-D-arabino-heptonate + phosphate</text>
        <dbReference type="Rhea" id="RHEA:14717"/>
        <dbReference type="ChEBI" id="CHEBI:15377"/>
        <dbReference type="ChEBI" id="CHEBI:16897"/>
        <dbReference type="ChEBI" id="CHEBI:43474"/>
        <dbReference type="ChEBI" id="CHEBI:58394"/>
        <dbReference type="ChEBI" id="CHEBI:58702"/>
        <dbReference type="EC" id="2.5.1.54"/>
    </reaction>
</comment>
<evidence type="ECO:0000313" key="9">
    <source>
        <dbReference type="Proteomes" id="UP000054845"/>
    </source>
</evidence>
<dbReference type="UniPathway" id="UPA00053">
    <property type="reaction ID" value="UER00084"/>
</dbReference>
<evidence type="ECO:0000256" key="6">
    <source>
        <dbReference type="RuleBase" id="RU363071"/>
    </source>
</evidence>
<keyword evidence="6" id="KW-0028">Amino-acid biosynthesis</keyword>
<dbReference type="Pfam" id="PF01474">
    <property type="entry name" value="DAHP_synth_2"/>
    <property type="match status" value="1"/>
</dbReference>
<evidence type="ECO:0000256" key="7">
    <source>
        <dbReference type="SAM" id="MobiDB-lite"/>
    </source>
</evidence>
<feature type="binding site" evidence="5">
    <location>
        <begin position="321"/>
        <end position="322"/>
    </location>
    <ligand>
        <name>phosphoenolpyruvate</name>
        <dbReference type="ChEBI" id="CHEBI:58702"/>
    </ligand>
</feature>
<comment type="cofactor">
    <cofactor evidence="5">
        <name>Mn(2+)</name>
        <dbReference type="ChEBI" id="CHEBI:29035"/>
    </cofactor>
    <cofactor evidence="5">
        <name>Co(2+)</name>
        <dbReference type="ChEBI" id="CHEBI:48828"/>
    </cofactor>
    <cofactor evidence="5">
        <name>Cd(2+)</name>
        <dbReference type="ChEBI" id="CHEBI:48775"/>
    </cofactor>
    <text evidence="5">Binds 1 divalent cation per subunit. The enzyme is active with manganese, cobalt or cadmium ions.</text>
</comment>